<reference evidence="1 2" key="1">
    <citation type="journal article" date="2014" name="Genome Biol. Evol.">
        <title>Comparative genomics and transcriptomics analyses reveal divergent lifestyle features of nematode endoparasitic fungus Hirsutella minnesotensis.</title>
        <authorList>
            <person name="Lai Y."/>
            <person name="Liu K."/>
            <person name="Zhang X."/>
            <person name="Zhang X."/>
            <person name="Li K."/>
            <person name="Wang N."/>
            <person name="Shu C."/>
            <person name="Wu Y."/>
            <person name="Wang C."/>
            <person name="Bushley K.E."/>
            <person name="Xiang M."/>
            <person name="Liu X."/>
        </authorList>
    </citation>
    <scope>NUCLEOTIDE SEQUENCE [LARGE SCALE GENOMIC DNA]</scope>
    <source>
        <strain evidence="1 2">3608</strain>
    </source>
</reference>
<sequence length="504" mass="55413">MSVPPPSLKPALSSVILGHCSCRRRLPDFDDVESVVCIIHNDTVSLPSVDIHLLDNDGSASPQCLPGATGYCFLPSLDESIIDDKRLVKVVNKGVASLANLSSLLGGASNSSTSLVTIGQRAFISTNPLSSKSKGHDGIDTFIRLHLQLPNGAKSTQYFNPRFSGLRPSALDSAKLRQVHINSGICLFSKALLAMSSGHGHPNIDDRPVIPPLPSSVNLTLYELETITRLSCAIVDTACIVRRTCRGYETAMSINIDIPDFQYYWTACELFERSLVDISYVHSWIATIDERRKKIKAIMTGLVRTILADRQLSDLEVKVAQGTKPVVNLIKRRLASGLVPSLQDILSALRGQGGDARQWREFLGHLDSRQPATVSDLSRLAYVFHAVKAALQHQVTEETGRTLIIQVDDSSEWRILQRAKTFLKHYLSTRPNGADSSILLGLFPMQKIVVASSGRSDLYIKDPGQQLRLGLGRTMIRPLDIIGTAYGLEMKNNLQRLCRQEGLQ</sequence>
<proteinExistence type="predicted"/>
<accession>A0A0F7ZRF9</accession>
<keyword evidence="2" id="KW-1185">Reference proteome</keyword>
<protein>
    <submittedName>
        <fullName evidence="1">Uncharacterized protein</fullName>
    </submittedName>
</protein>
<dbReference type="Proteomes" id="UP000054481">
    <property type="component" value="Unassembled WGS sequence"/>
</dbReference>
<evidence type="ECO:0000313" key="2">
    <source>
        <dbReference type="Proteomes" id="UP000054481"/>
    </source>
</evidence>
<dbReference type="EMBL" id="KQ030705">
    <property type="protein sequence ID" value="KJZ69543.1"/>
    <property type="molecule type" value="Genomic_DNA"/>
</dbReference>
<organism evidence="1 2">
    <name type="scientific">Hirsutella minnesotensis 3608</name>
    <dbReference type="NCBI Taxonomy" id="1043627"/>
    <lineage>
        <taxon>Eukaryota</taxon>
        <taxon>Fungi</taxon>
        <taxon>Dikarya</taxon>
        <taxon>Ascomycota</taxon>
        <taxon>Pezizomycotina</taxon>
        <taxon>Sordariomycetes</taxon>
        <taxon>Hypocreomycetidae</taxon>
        <taxon>Hypocreales</taxon>
        <taxon>Ophiocordycipitaceae</taxon>
        <taxon>Hirsutella</taxon>
    </lineage>
</organism>
<dbReference type="AlphaFoldDB" id="A0A0F7ZRF9"/>
<gene>
    <name evidence="1" type="ORF">HIM_11068</name>
</gene>
<dbReference type="OrthoDB" id="5421738at2759"/>
<evidence type="ECO:0000313" key="1">
    <source>
        <dbReference type="EMBL" id="KJZ69543.1"/>
    </source>
</evidence>
<name>A0A0F7ZRF9_9HYPO</name>